<evidence type="ECO:0000256" key="1">
    <source>
        <dbReference type="ARBA" id="ARBA00000085"/>
    </source>
</evidence>
<dbReference type="InterPro" id="IPR011712">
    <property type="entry name" value="Sig_transdc_His_kin_sub3_dim/P"/>
</dbReference>
<keyword evidence="11" id="KW-1185">Reference proteome</keyword>
<dbReference type="Pfam" id="PF05384">
    <property type="entry name" value="DegS"/>
    <property type="match status" value="1"/>
</dbReference>
<keyword evidence="6" id="KW-0067">ATP-binding</keyword>
<evidence type="ECO:0000259" key="9">
    <source>
        <dbReference type="PROSITE" id="PS50109"/>
    </source>
</evidence>
<dbReference type="GO" id="GO:0016301">
    <property type="term" value="F:kinase activity"/>
    <property type="evidence" value="ECO:0007669"/>
    <property type="project" value="UniProtKB-KW"/>
</dbReference>
<dbReference type="SUPFAM" id="SSF55874">
    <property type="entry name" value="ATPase domain of HSP90 chaperone/DNA topoisomerase II/histidine kinase"/>
    <property type="match status" value="1"/>
</dbReference>
<dbReference type="PANTHER" id="PTHR24421">
    <property type="entry name" value="NITRATE/NITRITE SENSOR PROTEIN NARX-RELATED"/>
    <property type="match status" value="1"/>
</dbReference>
<dbReference type="EC" id="2.7.13.3" evidence="2"/>
<evidence type="ECO:0000256" key="4">
    <source>
        <dbReference type="ARBA" id="ARBA00022741"/>
    </source>
</evidence>
<evidence type="ECO:0000256" key="8">
    <source>
        <dbReference type="SAM" id="Coils"/>
    </source>
</evidence>
<feature type="coiled-coil region" evidence="8">
    <location>
        <begin position="33"/>
        <end position="60"/>
    </location>
</feature>
<evidence type="ECO:0000256" key="7">
    <source>
        <dbReference type="ARBA" id="ARBA00023012"/>
    </source>
</evidence>
<keyword evidence="5 10" id="KW-0418">Kinase</keyword>
<dbReference type="InterPro" id="IPR008595">
    <property type="entry name" value="DegS"/>
</dbReference>
<dbReference type="PANTHER" id="PTHR24421:SF55">
    <property type="entry name" value="SENSOR HISTIDINE KINASE YDFH"/>
    <property type="match status" value="1"/>
</dbReference>
<dbReference type="Proteomes" id="UP001596483">
    <property type="component" value="Unassembled WGS sequence"/>
</dbReference>
<keyword evidence="3" id="KW-0808">Transferase</keyword>
<dbReference type="RefSeq" id="WP_157293992.1">
    <property type="nucleotide sequence ID" value="NZ_JBHTCT010000033.1"/>
</dbReference>
<dbReference type="Gene3D" id="1.20.5.1930">
    <property type="match status" value="1"/>
</dbReference>
<dbReference type="InterPro" id="IPR005467">
    <property type="entry name" value="His_kinase_dom"/>
</dbReference>
<sequence length="392" mass="44612">MPVDKVDIHALDAIFSSMVRSLDQSKSDIFIINEESRRQLEELREDLKRTNEEISRAIMEGEKLSSASLKSREKLQHVSVHFADYTKDEVREAYDSAHEVQLEFMLNSTKVRQLNDLKIHLENRIRTYEDSMDRADHLAGHVNIVTKYLTSELKDVGPALESAKMRKHFSMKVLEAQEEERKRLSREIHDGPAQMMANLVMQLGLVERVFNDKGMDAGLDQLGFTKELARNTLSEIRRIIYDLRPMVLDDFGLVPALSKYVEKMQDYHPYIRFTFESKGIMARIPQSTEVAVFRLVQEGVTNAIKHSGAKVIDIRIEICENWIRASVTDDGRGFDPSKTGDSSFGLQGMTERVALLKGEFEIRTEEGEGTEVILTLPHDQHATDKDAGGKSG</sequence>
<evidence type="ECO:0000256" key="5">
    <source>
        <dbReference type="ARBA" id="ARBA00022777"/>
    </source>
</evidence>
<feature type="domain" description="Histidine kinase" evidence="9">
    <location>
        <begin position="227"/>
        <end position="380"/>
    </location>
</feature>
<gene>
    <name evidence="10" type="ORF">ACFQQH_11795</name>
</gene>
<evidence type="ECO:0000256" key="3">
    <source>
        <dbReference type="ARBA" id="ARBA00022679"/>
    </source>
</evidence>
<dbReference type="Pfam" id="PF02518">
    <property type="entry name" value="HATPase_c"/>
    <property type="match status" value="1"/>
</dbReference>
<organism evidence="10 11">
    <name type="scientific">Bhargavaea changchunensis</name>
    <dbReference type="NCBI Taxonomy" id="2134037"/>
    <lineage>
        <taxon>Bacteria</taxon>
        <taxon>Bacillati</taxon>
        <taxon>Bacillota</taxon>
        <taxon>Bacilli</taxon>
        <taxon>Bacillales</taxon>
        <taxon>Caryophanaceae</taxon>
        <taxon>Bhargavaea</taxon>
    </lineage>
</organism>
<dbReference type="SMART" id="SM00387">
    <property type="entry name" value="HATPase_c"/>
    <property type="match status" value="1"/>
</dbReference>
<keyword evidence="8" id="KW-0175">Coiled coil</keyword>
<evidence type="ECO:0000313" key="11">
    <source>
        <dbReference type="Proteomes" id="UP001596483"/>
    </source>
</evidence>
<dbReference type="InterPro" id="IPR036890">
    <property type="entry name" value="HATPase_C_sf"/>
</dbReference>
<dbReference type="InterPro" id="IPR050482">
    <property type="entry name" value="Sensor_HK_TwoCompSys"/>
</dbReference>
<evidence type="ECO:0000313" key="10">
    <source>
        <dbReference type="EMBL" id="MFC7365799.1"/>
    </source>
</evidence>
<dbReference type="PROSITE" id="PS50109">
    <property type="entry name" value="HIS_KIN"/>
    <property type="match status" value="1"/>
</dbReference>
<evidence type="ECO:0000256" key="6">
    <source>
        <dbReference type="ARBA" id="ARBA00022840"/>
    </source>
</evidence>
<dbReference type="InterPro" id="IPR003594">
    <property type="entry name" value="HATPase_dom"/>
</dbReference>
<proteinExistence type="predicted"/>
<name>A0ABW2NGW8_9BACL</name>
<dbReference type="CDD" id="cd16917">
    <property type="entry name" value="HATPase_UhpB-NarQ-NarX-like"/>
    <property type="match status" value="1"/>
</dbReference>
<reference evidence="11" key="1">
    <citation type="journal article" date="2019" name="Int. J. Syst. Evol. Microbiol.">
        <title>The Global Catalogue of Microorganisms (GCM) 10K type strain sequencing project: providing services to taxonomists for standard genome sequencing and annotation.</title>
        <authorList>
            <consortium name="The Broad Institute Genomics Platform"/>
            <consortium name="The Broad Institute Genome Sequencing Center for Infectious Disease"/>
            <person name="Wu L."/>
            <person name="Ma J."/>
        </authorList>
    </citation>
    <scope>NUCLEOTIDE SEQUENCE [LARGE SCALE GENOMIC DNA]</scope>
    <source>
        <strain evidence="11">JCM 4738</strain>
    </source>
</reference>
<dbReference type="EMBL" id="JBHTCT010000033">
    <property type="protein sequence ID" value="MFC7365799.1"/>
    <property type="molecule type" value="Genomic_DNA"/>
</dbReference>
<dbReference type="Gene3D" id="3.30.565.10">
    <property type="entry name" value="Histidine kinase-like ATPase, C-terminal domain"/>
    <property type="match status" value="1"/>
</dbReference>
<comment type="catalytic activity">
    <reaction evidence="1">
        <text>ATP + protein L-histidine = ADP + protein N-phospho-L-histidine.</text>
        <dbReference type="EC" id="2.7.13.3"/>
    </reaction>
</comment>
<dbReference type="Pfam" id="PF07730">
    <property type="entry name" value="HisKA_3"/>
    <property type="match status" value="1"/>
</dbReference>
<comment type="caution">
    <text evidence="10">The sequence shown here is derived from an EMBL/GenBank/DDBJ whole genome shotgun (WGS) entry which is preliminary data.</text>
</comment>
<keyword evidence="7" id="KW-0902">Two-component regulatory system</keyword>
<accession>A0ABW2NGW8</accession>
<protein>
    <recommendedName>
        <fullName evidence="2">histidine kinase</fullName>
        <ecNumber evidence="2">2.7.13.3</ecNumber>
    </recommendedName>
</protein>
<evidence type="ECO:0000256" key="2">
    <source>
        <dbReference type="ARBA" id="ARBA00012438"/>
    </source>
</evidence>
<keyword evidence="4" id="KW-0547">Nucleotide-binding</keyword>